<dbReference type="SUPFAM" id="SSF53167">
    <property type="entry name" value="Purine and uridine phosphorylases"/>
    <property type="match status" value="1"/>
</dbReference>
<reference evidence="4" key="1">
    <citation type="journal article" date="2019" name="Int. J. Syst. Evol. Microbiol.">
        <title>The Global Catalogue of Microorganisms (GCM) 10K type strain sequencing project: providing services to taxonomists for standard genome sequencing and annotation.</title>
        <authorList>
            <consortium name="The Broad Institute Genomics Platform"/>
            <consortium name="The Broad Institute Genome Sequencing Center for Infectious Disease"/>
            <person name="Wu L."/>
            <person name="Ma J."/>
        </authorList>
    </citation>
    <scope>NUCLEOTIDE SEQUENCE [LARGE SCALE GENOMIC DNA]</scope>
    <source>
        <strain evidence="4">CGMCC 1.10106</strain>
    </source>
</reference>
<dbReference type="PANTHER" id="PTHR46832:SF1">
    <property type="entry name" value="5'-METHYLTHIOADENOSINE_S-ADENOSYLHOMOCYSTEINE NUCLEOSIDASE"/>
    <property type="match status" value="1"/>
</dbReference>
<organism evidence="3 4">
    <name type="scientific">Sphingomonas psychrolutea</name>
    <dbReference type="NCBI Taxonomy" id="1259676"/>
    <lineage>
        <taxon>Bacteria</taxon>
        <taxon>Pseudomonadati</taxon>
        <taxon>Pseudomonadota</taxon>
        <taxon>Alphaproteobacteria</taxon>
        <taxon>Sphingomonadales</taxon>
        <taxon>Sphingomonadaceae</taxon>
        <taxon>Sphingomonas</taxon>
    </lineage>
</organism>
<evidence type="ECO:0000259" key="2">
    <source>
        <dbReference type="Pfam" id="PF01048"/>
    </source>
</evidence>
<dbReference type="Pfam" id="PF01048">
    <property type="entry name" value="PNP_UDP_1"/>
    <property type="match status" value="1"/>
</dbReference>
<dbReference type="InterPro" id="IPR000845">
    <property type="entry name" value="Nucleoside_phosphorylase_d"/>
</dbReference>
<evidence type="ECO:0000313" key="3">
    <source>
        <dbReference type="EMBL" id="GGA53628.1"/>
    </source>
</evidence>
<proteinExistence type="predicted"/>
<sequence>MTLLVACGLQREAAIIARPGWVVVAGGGDAARLEAELEAVVARGGVSAVLSCGVAGALDPKLRAGDGVVGELAPPIRFPGEGRGPVETSAVAERSASSQPPSQLGPGLRRGSALLAWLAQNLPHAHRGTVVGADAIIASVAEKAALYATTGAIAVDMESHIAAHVAQRHGLPFAILRTISDTADHALPPAALVGMKPDGGVALGAVLASLARDPRQLPALIRTGRDAGAAFTSLRRAVEALPPHP</sequence>
<gene>
    <name evidence="3" type="ORF">GCM10011395_25030</name>
</gene>
<dbReference type="InterPro" id="IPR035994">
    <property type="entry name" value="Nucleoside_phosphorylase_sf"/>
</dbReference>
<comment type="caution">
    <text evidence="3">The sequence shown here is derived from an EMBL/GenBank/DDBJ whole genome shotgun (WGS) entry which is preliminary data.</text>
</comment>
<feature type="domain" description="Nucleoside phosphorylase" evidence="2">
    <location>
        <begin position="35"/>
        <end position="185"/>
    </location>
</feature>
<protein>
    <recommendedName>
        <fullName evidence="2">Nucleoside phosphorylase domain-containing protein</fullName>
    </recommendedName>
</protein>
<feature type="region of interest" description="Disordered" evidence="1">
    <location>
        <begin position="79"/>
        <end position="107"/>
    </location>
</feature>
<name>A0ABQ1GZE7_9SPHN</name>
<evidence type="ECO:0000313" key="4">
    <source>
        <dbReference type="Proteomes" id="UP000618591"/>
    </source>
</evidence>
<accession>A0ABQ1GZE7</accession>
<keyword evidence="4" id="KW-1185">Reference proteome</keyword>
<dbReference type="EMBL" id="BMDW01000015">
    <property type="protein sequence ID" value="GGA53628.1"/>
    <property type="molecule type" value="Genomic_DNA"/>
</dbReference>
<dbReference type="Proteomes" id="UP000618591">
    <property type="component" value="Unassembled WGS sequence"/>
</dbReference>
<dbReference type="RefSeq" id="WP_188447973.1">
    <property type="nucleotide sequence ID" value="NZ_BMDW01000015.1"/>
</dbReference>
<evidence type="ECO:0000256" key="1">
    <source>
        <dbReference type="SAM" id="MobiDB-lite"/>
    </source>
</evidence>
<dbReference type="Gene3D" id="3.40.50.1580">
    <property type="entry name" value="Nucleoside phosphorylase domain"/>
    <property type="match status" value="1"/>
</dbReference>
<dbReference type="PANTHER" id="PTHR46832">
    <property type="entry name" value="5'-METHYLTHIOADENOSINE/S-ADENOSYLHOMOCYSTEINE NUCLEOSIDASE"/>
    <property type="match status" value="1"/>
</dbReference>